<dbReference type="PRINTS" id="PR00455">
    <property type="entry name" value="HTHTETR"/>
</dbReference>
<keyword evidence="7" id="KW-1185">Reference proteome</keyword>
<feature type="DNA-binding region" description="H-T-H motif" evidence="4">
    <location>
        <begin position="28"/>
        <end position="47"/>
    </location>
</feature>
<dbReference type="Pfam" id="PF21597">
    <property type="entry name" value="TetR_C_43"/>
    <property type="match status" value="1"/>
</dbReference>
<evidence type="ECO:0000256" key="2">
    <source>
        <dbReference type="ARBA" id="ARBA00023125"/>
    </source>
</evidence>
<dbReference type="EMBL" id="CP114029">
    <property type="protein sequence ID" value="WAP71224.1"/>
    <property type="molecule type" value="Genomic_DNA"/>
</dbReference>
<sequence>MRADAKKNYEHLLAVAREVIAEQGVDASLRDIARRADVGLATLYRHFPTRDALLETLLQTALENLMAQSEIVSQKHAPGVALTTWFVEATKFVHVFNGIVDLMAKALADPGSALHQACKDLRAAGAKLLADAQKAGIARQDIDGEDLFALIGAAGWIGDQPAFADRAERLSNVISSALLCRTNEADSAEPI</sequence>
<keyword evidence="1" id="KW-0805">Transcription regulation</keyword>
<dbReference type="InterPro" id="IPR049445">
    <property type="entry name" value="TetR_SbtR-like_C"/>
</dbReference>
<keyword evidence="2 4" id="KW-0238">DNA-binding</keyword>
<keyword evidence="3" id="KW-0804">Transcription</keyword>
<name>A0ABY7C839_9HYPH</name>
<reference evidence="6" key="1">
    <citation type="submission" date="2022-12" db="EMBL/GenBank/DDBJ databases">
        <title>Jiella pelagia sp. nov., isolated from phosphonate enriched culture of Northwest Pacific surface seawater.</title>
        <authorList>
            <person name="Shin D.Y."/>
            <person name="Hwang C.Y."/>
        </authorList>
    </citation>
    <scope>NUCLEOTIDE SEQUENCE</scope>
    <source>
        <strain evidence="6">HL-NP1</strain>
    </source>
</reference>
<protein>
    <submittedName>
        <fullName evidence="6">Helix-turn-helix domain containing protein</fullName>
    </submittedName>
</protein>
<dbReference type="InterPro" id="IPR009057">
    <property type="entry name" value="Homeodomain-like_sf"/>
</dbReference>
<evidence type="ECO:0000313" key="7">
    <source>
        <dbReference type="Proteomes" id="UP001164020"/>
    </source>
</evidence>
<proteinExistence type="predicted"/>
<dbReference type="PANTHER" id="PTHR30055">
    <property type="entry name" value="HTH-TYPE TRANSCRIPTIONAL REGULATOR RUTR"/>
    <property type="match status" value="1"/>
</dbReference>
<evidence type="ECO:0000259" key="5">
    <source>
        <dbReference type="PROSITE" id="PS50977"/>
    </source>
</evidence>
<dbReference type="Pfam" id="PF00440">
    <property type="entry name" value="TetR_N"/>
    <property type="match status" value="1"/>
</dbReference>
<dbReference type="SUPFAM" id="SSF46689">
    <property type="entry name" value="Homeodomain-like"/>
    <property type="match status" value="1"/>
</dbReference>
<evidence type="ECO:0000256" key="4">
    <source>
        <dbReference type="PROSITE-ProRule" id="PRU00335"/>
    </source>
</evidence>
<accession>A0ABY7C839</accession>
<evidence type="ECO:0000256" key="3">
    <source>
        <dbReference type="ARBA" id="ARBA00023163"/>
    </source>
</evidence>
<evidence type="ECO:0000313" key="6">
    <source>
        <dbReference type="EMBL" id="WAP71224.1"/>
    </source>
</evidence>
<dbReference type="InterPro" id="IPR050109">
    <property type="entry name" value="HTH-type_TetR-like_transc_reg"/>
</dbReference>
<dbReference type="InterPro" id="IPR001647">
    <property type="entry name" value="HTH_TetR"/>
</dbReference>
<evidence type="ECO:0000256" key="1">
    <source>
        <dbReference type="ARBA" id="ARBA00023015"/>
    </source>
</evidence>
<dbReference type="Proteomes" id="UP001164020">
    <property type="component" value="Chromosome"/>
</dbReference>
<feature type="domain" description="HTH tetR-type" evidence="5">
    <location>
        <begin position="6"/>
        <end position="65"/>
    </location>
</feature>
<dbReference type="PANTHER" id="PTHR30055:SF234">
    <property type="entry name" value="HTH-TYPE TRANSCRIPTIONAL REGULATOR BETI"/>
    <property type="match status" value="1"/>
</dbReference>
<organism evidence="6 7">
    <name type="scientific">Jiella pelagia</name>
    <dbReference type="NCBI Taxonomy" id="2986949"/>
    <lineage>
        <taxon>Bacteria</taxon>
        <taxon>Pseudomonadati</taxon>
        <taxon>Pseudomonadota</taxon>
        <taxon>Alphaproteobacteria</taxon>
        <taxon>Hyphomicrobiales</taxon>
        <taxon>Aurantimonadaceae</taxon>
        <taxon>Jiella</taxon>
    </lineage>
</organism>
<dbReference type="PROSITE" id="PS50977">
    <property type="entry name" value="HTH_TETR_2"/>
    <property type="match status" value="1"/>
</dbReference>
<dbReference type="Gene3D" id="1.10.357.10">
    <property type="entry name" value="Tetracycline Repressor, domain 2"/>
    <property type="match status" value="1"/>
</dbReference>
<gene>
    <name evidence="6" type="ORF">OH818_16525</name>
</gene>